<evidence type="ECO:0000313" key="3">
    <source>
        <dbReference type="Proteomes" id="UP000199223"/>
    </source>
</evidence>
<keyword evidence="3" id="KW-1185">Reference proteome</keyword>
<evidence type="ECO:0000313" key="2">
    <source>
        <dbReference type="EMBL" id="SEI56924.1"/>
    </source>
</evidence>
<dbReference type="Pfam" id="PF10067">
    <property type="entry name" value="DUF2306"/>
    <property type="match status" value="1"/>
</dbReference>
<sequence>MVALTLGPLGFLPTLRLKRPRRHRTVGRVHVLAVLLGGVAGLHMAMFAYMGGMTGLGFALLACLWLYRGARAFLSIRRGHVQAHRRWMIRNHALTLRAVRLRVQLLALRPGLDFESSYVVVAWSSWLVRDRFYTDPSEARRGHDPLPSSFSIRSLMSPLLGDGSSPL</sequence>
<accession>A0A1H6RTY2</accession>
<organism evidence="2 3">
    <name type="scientific">Deinococcus reticulitermitis</name>
    <dbReference type="NCBI Taxonomy" id="856736"/>
    <lineage>
        <taxon>Bacteria</taxon>
        <taxon>Thermotogati</taxon>
        <taxon>Deinococcota</taxon>
        <taxon>Deinococci</taxon>
        <taxon>Deinococcales</taxon>
        <taxon>Deinococcaceae</taxon>
        <taxon>Deinococcus</taxon>
    </lineage>
</organism>
<gene>
    <name evidence="2" type="ORF">SAMN04488058_1016</name>
</gene>
<proteinExistence type="predicted"/>
<evidence type="ECO:0000256" key="1">
    <source>
        <dbReference type="SAM" id="Phobius"/>
    </source>
</evidence>
<dbReference type="Proteomes" id="UP000199223">
    <property type="component" value="Unassembled WGS sequence"/>
</dbReference>
<keyword evidence="1" id="KW-1133">Transmembrane helix</keyword>
<dbReference type="AlphaFoldDB" id="A0A1H6RTY2"/>
<keyword evidence="1" id="KW-0812">Transmembrane</keyword>
<feature type="transmembrane region" description="Helical" evidence="1">
    <location>
        <begin position="48"/>
        <end position="67"/>
    </location>
</feature>
<dbReference type="EMBL" id="FNZA01000001">
    <property type="protein sequence ID" value="SEI56924.1"/>
    <property type="molecule type" value="Genomic_DNA"/>
</dbReference>
<protein>
    <submittedName>
        <fullName evidence="2">Predicted membrane protein</fullName>
    </submittedName>
</protein>
<reference evidence="3" key="1">
    <citation type="submission" date="2016-10" db="EMBL/GenBank/DDBJ databases">
        <authorList>
            <person name="Varghese N."/>
            <person name="Submissions S."/>
        </authorList>
    </citation>
    <scope>NUCLEOTIDE SEQUENCE [LARGE SCALE GENOMIC DNA]</scope>
    <source>
        <strain evidence="3">CGMCC 1.10218</strain>
    </source>
</reference>
<dbReference type="InterPro" id="IPR018750">
    <property type="entry name" value="DUF2306_membrane"/>
</dbReference>
<name>A0A1H6RTY2_9DEIO</name>
<keyword evidence="1" id="KW-0472">Membrane</keyword>